<accession>A0A9N8VFD0</accession>
<comment type="caution">
    <text evidence="1">The sequence shown here is derived from an EMBL/GenBank/DDBJ whole genome shotgun (WGS) entry which is preliminary data.</text>
</comment>
<dbReference type="OrthoDB" id="2347581at2759"/>
<protein>
    <submittedName>
        <fullName evidence="1">13404_t:CDS:1</fullName>
    </submittedName>
</protein>
<dbReference type="Proteomes" id="UP000789570">
    <property type="component" value="Unassembled WGS sequence"/>
</dbReference>
<evidence type="ECO:0000313" key="2">
    <source>
        <dbReference type="Proteomes" id="UP000789570"/>
    </source>
</evidence>
<name>A0A9N8VFD0_9GLOM</name>
<keyword evidence="2" id="KW-1185">Reference proteome</keyword>
<organism evidence="1 2">
    <name type="scientific">Funneliformis caledonium</name>
    <dbReference type="NCBI Taxonomy" id="1117310"/>
    <lineage>
        <taxon>Eukaryota</taxon>
        <taxon>Fungi</taxon>
        <taxon>Fungi incertae sedis</taxon>
        <taxon>Mucoromycota</taxon>
        <taxon>Glomeromycotina</taxon>
        <taxon>Glomeromycetes</taxon>
        <taxon>Glomerales</taxon>
        <taxon>Glomeraceae</taxon>
        <taxon>Funneliformis</taxon>
    </lineage>
</organism>
<gene>
    <name evidence="1" type="ORF">FCALED_LOCUS1071</name>
</gene>
<dbReference type="AlphaFoldDB" id="A0A9N8VFD0"/>
<proteinExistence type="predicted"/>
<sequence length="171" mass="19669">MDQPLNNPVQYHNLDSYNYNDDSFSVTNENIYQTPCENDYSLDTFGSASQYCPMISSYESQYINNHDDISEQGTLNQNLPQSIGSSQPQMNQCAIFRFEIPGFDIIIRPKSNSSMDFNYLDTQYQLQQDQSYPSVVTTSSPNQNFISANSVNPMNMQNHHIIHNDNIFYSQ</sequence>
<dbReference type="EMBL" id="CAJVPQ010000126">
    <property type="protein sequence ID" value="CAG8448482.1"/>
    <property type="molecule type" value="Genomic_DNA"/>
</dbReference>
<reference evidence="1" key="1">
    <citation type="submission" date="2021-06" db="EMBL/GenBank/DDBJ databases">
        <authorList>
            <person name="Kallberg Y."/>
            <person name="Tangrot J."/>
            <person name="Rosling A."/>
        </authorList>
    </citation>
    <scope>NUCLEOTIDE SEQUENCE</scope>
    <source>
        <strain evidence="1">UK204</strain>
    </source>
</reference>
<evidence type="ECO:0000313" key="1">
    <source>
        <dbReference type="EMBL" id="CAG8448482.1"/>
    </source>
</evidence>